<dbReference type="Pfam" id="PF00083">
    <property type="entry name" value="Sugar_tr"/>
    <property type="match status" value="1"/>
</dbReference>
<evidence type="ECO:0000256" key="1">
    <source>
        <dbReference type="ARBA" id="ARBA00004651"/>
    </source>
</evidence>
<feature type="transmembrane region" description="Helical" evidence="8">
    <location>
        <begin position="141"/>
        <end position="160"/>
    </location>
</feature>
<dbReference type="RefSeq" id="WP_007240893.1">
    <property type="nucleotide sequence ID" value="NZ_BAFB01000238.1"/>
</dbReference>
<dbReference type="GO" id="GO:0022857">
    <property type="term" value="F:transmembrane transporter activity"/>
    <property type="evidence" value="ECO:0007669"/>
    <property type="project" value="InterPro"/>
</dbReference>
<gene>
    <name evidence="10" type="ORF">GOOTI_238_00110</name>
</gene>
<keyword evidence="3" id="KW-1003">Cell membrane</keyword>
<feature type="transmembrane region" description="Helical" evidence="8">
    <location>
        <begin position="427"/>
        <end position="448"/>
    </location>
</feature>
<accession>H5TTC3</accession>
<dbReference type="InterPro" id="IPR036259">
    <property type="entry name" value="MFS_trans_sf"/>
</dbReference>
<dbReference type="InterPro" id="IPR020846">
    <property type="entry name" value="MFS_dom"/>
</dbReference>
<reference evidence="10" key="1">
    <citation type="submission" date="2012-02" db="EMBL/GenBank/DDBJ databases">
        <title>Whole genome shotgun sequence of Gordonia otitidis NBRC 100426.</title>
        <authorList>
            <person name="Yoshida I."/>
            <person name="Hosoyama A."/>
            <person name="Tsuchikane K."/>
            <person name="Katsumata H."/>
            <person name="Yamazaki S."/>
            <person name="Fujita N."/>
        </authorList>
    </citation>
    <scope>NUCLEOTIDE SEQUENCE [LARGE SCALE GENOMIC DNA]</scope>
    <source>
        <strain evidence="10">NBRC 100426</strain>
    </source>
</reference>
<comment type="subcellular location">
    <subcellularLocation>
        <location evidence="1">Cell membrane</location>
        <topology evidence="1">Multi-pass membrane protein</topology>
    </subcellularLocation>
</comment>
<feature type="transmembrane region" description="Helical" evidence="8">
    <location>
        <begin position="216"/>
        <end position="236"/>
    </location>
</feature>
<dbReference type="STRING" id="1108044.GOOTI_238_00110"/>
<feature type="transmembrane region" description="Helical" evidence="8">
    <location>
        <begin position="398"/>
        <end position="421"/>
    </location>
</feature>
<organism evidence="10 11">
    <name type="scientific">Gordonia otitidis (strain DSM 44809 / CCUG 52243 / JCM 12355 / NBRC 100426 / IFM 10032)</name>
    <dbReference type="NCBI Taxonomy" id="1108044"/>
    <lineage>
        <taxon>Bacteria</taxon>
        <taxon>Bacillati</taxon>
        <taxon>Actinomycetota</taxon>
        <taxon>Actinomycetes</taxon>
        <taxon>Mycobacteriales</taxon>
        <taxon>Gordoniaceae</taxon>
        <taxon>Gordonia</taxon>
    </lineage>
</organism>
<feature type="domain" description="Major facilitator superfamily (MFS) profile" evidence="9">
    <location>
        <begin position="44"/>
        <end position="457"/>
    </location>
</feature>
<protein>
    <submittedName>
        <fullName evidence="10">Major facilitator superfamily transporter</fullName>
    </submittedName>
</protein>
<keyword evidence="11" id="KW-1185">Reference proteome</keyword>
<keyword evidence="4 8" id="KW-0812">Transmembrane</keyword>
<evidence type="ECO:0000313" key="10">
    <source>
        <dbReference type="EMBL" id="GAB36731.1"/>
    </source>
</evidence>
<evidence type="ECO:0000256" key="5">
    <source>
        <dbReference type="ARBA" id="ARBA00022989"/>
    </source>
</evidence>
<dbReference type="GO" id="GO:0005886">
    <property type="term" value="C:plasma membrane"/>
    <property type="evidence" value="ECO:0007669"/>
    <property type="project" value="UniProtKB-SubCell"/>
</dbReference>
<feature type="transmembrane region" description="Helical" evidence="8">
    <location>
        <begin position="271"/>
        <end position="296"/>
    </location>
</feature>
<sequence>MTLSTSQPQASDADKVDTAPIDPPPAGAVTSDIPVSSLETTKKVALAAFVGTAMEWYDFFLFTTAAALVFNAQFFVSGSAAAATLASFATLAVGFAARPFGGLLFGWLGDRIGRRSVLLTTIVGIGVSTVLIGLLPNYYAIGVVAPILLVTLRVVQGLAIGGEWSGAVTIAAENSPTEERAKWASVPQLGSPVGTILSSGAFFITAGLMSESNFDAWGWRIPFLLALPLLIACVMLRSRLEESPAFLELQEEGEVAKAPVLQVFSNSWRQLLAGTAVGLLGVAGFYLVTTFVISYGKRVLDLPASLLLFATLIAACVELLVIWTGGRWGVKFGATRVVMCSGIVTALVAFPVFLVIGTANPVAVVIAMTVAVATLSYAYAVQGAIVTSLFPTKIRYSGVAICSNLSGVFGGLVPLIAASVLTITGDTLWPAAVMLIVISLLTALGALVSRRLHVAEEGLRI</sequence>
<evidence type="ECO:0000256" key="2">
    <source>
        <dbReference type="ARBA" id="ARBA00022448"/>
    </source>
</evidence>
<evidence type="ECO:0000256" key="3">
    <source>
        <dbReference type="ARBA" id="ARBA00022475"/>
    </source>
</evidence>
<dbReference type="PROSITE" id="PS50850">
    <property type="entry name" value="MFS"/>
    <property type="match status" value="1"/>
</dbReference>
<keyword evidence="2" id="KW-0813">Transport</keyword>
<dbReference type="PANTHER" id="PTHR43045">
    <property type="entry name" value="SHIKIMATE TRANSPORTER"/>
    <property type="match status" value="1"/>
</dbReference>
<feature type="compositionally biased region" description="Polar residues" evidence="7">
    <location>
        <begin position="1"/>
        <end position="10"/>
    </location>
</feature>
<evidence type="ECO:0000313" key="11">
    <source>
        <dbReference type="Proteomes" id="UP000005038"/>
    </source>
</evidence>
<dbReference type="PANTHER" id="PTHR43045:SF1">
    <property type="entry name" value="SHIKIMATE TRANSPORTER"/>
    <property type="match status" value="1"/>
</dbReference>
<feature type="transmembrane region" description="Helical" evidence="8">
    <location>
        <begin position="117"/>
        <end position="135"/>
    </location>
</feature>
<dbReference type="AlphaFoldDB" id="H5TTC3"/>
<keyword evidence="6 8" id="KW-0472">Membrane</keyword>
<evidence type="ECO:0000256" key="8">
    <source>
        <dbReference type="SAM" id="Phobius"/>
    </source>
</evidence>
<dbReference type="InterPro" id="IPR005828">
    <property type="entry name" value="MFS_sugar_transport-like"/>
</dbReference>
<keyword evidence="5 8" id="KW-1133">Transmembrane helix</keyword>
<comment type="caution">
    <text evidence="10">The sequence shown here is derived from an EMBL/GenBank/DDBJ whole genome shotgun (WGS) entry which is preliminary data.</text>
</comment>
<evidence type="ECO:0000259" key="9">
    <source>
        <dbReference type="PROSITE" id="PS50850"/>
    </source>
</evidence>
<feature type="transmembrane region" description="Helical" evidence="8">
    <location>
        <begin position="362"/>
        <end position="386"/>
    </location>
</feature>
<dbReference type="InterPro" id="IPR005829">
    <property type="entry name" value="Sugar_transporter_CS"/>
</dbReference>
<evidence type="ECO:0000256" key="7">
    <source>
        <dbReference type="SAM" id="MobiDB-lite"/>
    </source>
</evidence>
<dbReference type="PROSITE" id="PS00217">
    <property type="entry name" value="SUGAR_TRANSPORT_2"/>
    <property type="match status" value="1"/>
</dbReference>
<dbReference type="EMBL" id="BAFB01000238">
    <property type="protein sequence ID" value="GAB36731.1"/>
    <property type="molecule type" value="Genomic_DNA"/>
</dbReference>
<proteinExistence type="predicted"/>
<feature type="transmembrane region" description="Helical" evidence="8">
    <location>
        <begin position="82"/>
        <end position="105"/>
    </location>
</feature>
<dbReference type="Gene3D" id="1.20.1250.20">
    <property type="entry name" value="MFS general substrate transporter like domains"/>
    <property type="match status" value="2"/>
</dbReference>
<name>H5TTC3_GORO1</name>
<dbReference type="SUPFAM" id="SSF103473">
    <property type="entry name" value="MFS general substrate transporter"/>
    <property type="match status" value="1"/>
</dbReference>
<evidence type="ECO:0000256" key="4">
    <source>
        <dbReference type="ARBA" id="ARBA00022692"/>
    </source>
</evidence>
<evidence type="ECO:0000256" key="6">
    <source>
        <dbReference type="ARBA" id="ARBA00023136"/>
    </source>
</evidence>
<feature type="transmembrane region" description="Helical" evidence="8">
    <location>
        <begin position="56"/>
        <end position="76"/>
    </location>
</feature>
<feature type="region of interest" description="Disordered" evidence="7">
    <location>
        <begin position="1"/>
        <end position="32"/>
    </location>
</feature>
<dbReference type="Proteomes" id="UP000005038">
    <property type="component" value="Unassembled WGS sequence"/>
</dbReference>
<feature type="transmembrane region" description="Helical" evidence="8">
    <location>
        <begin position="337"/>
        <end position="356"/>
    </location>
</feature>
<dbReference type="OrthoDB" id="8953821at2"/>
<feature type="transmembrane region" description="Helical" evidence="8">
    <location>
        <begin position="302"/>
        <end position="325"/>
    </location>
</feature>